<comment type="caution">
    <text evidence="1">The sequence shown here is derived from an EMBL/GenBank/DDBJ whole genome shotgun (WGS) entry which is preliminary data.</text>
</comment>
<evidence type="ECO:0000313" key="1">
    <source>
        <dbReference type="EMBL" id="MPC44825.1"/>
    </source>
</evidence>
<proteinExistence type="predicted"/>
<name>A0A5B7FH09_PORTR</name>
<protein>
    <submittedName>
        <fullName evidence="1">Uncharacterized protein</fullName>
    </submittedName>
</protein>
<gene>
    <name evidence="1" type="ORF">E2C01_038505</name>
</gene>
<sequence>MMTLNPASESHSGKGTRNVPMLDCSLNDDPKCLDTSLNFFYINFCNIHGLRYNFQSVEHPLFSAKPHLLFLIETQLPEATDSSPFSVPSYSLYSHFRSKAECCVYVCNDLTCSHAYILESSEFSII</sequence>
<dbReference type="EMBL" id="VSRR010006453">
    <property type="protein sequence ID" value="MPC44825.1"/>
    <property type="molecule type" value="Genomic_DNA"/>
</dbReference>
<dbReference type="AlphaFoldDB" id="A0A5B7FH09"/>
<accession>A0A5B7FH09</accession>
<keyword evidence="2" id="KW-1185">Reference proteome</keyword>
<evidence type="ECO:0000313" key="2">
    <source>
        <dbReference type="Proteomes" id="UP000324222"/>
    </source>
</evidence>
<organism evidence="1 2">
    <name type="scientific">Portunus trituberculatus</name>
    <name type="common">Swimming crab</name>
    <name type="synonym">Neptunus trituberculatus</name>
    <dbReference type="NCBI Taxonomy" id="210409"/>
    <lineage>
        <taxon>Eukaryota</taxon>
        <taxon>Metazoa</taxon>
        <taxon>Ecdysozoa</taxon>
        <taxon>Arthropoda</taxon>
        <taxon>Crustacea</taxon>
        <taxon>Multicrustacea</taxon>
        <taxon>Malacostraca</taxon>
        <taxon>Eumalacostraca</taxon>
        <taxon>Eucarida</taxon>
        <taxon>Decapoda</taxon>
        <taxon>Pleocyemata</taxon>
        <taxon>Brachyura</taxon>
        <taxon>Eubrachyura</taxon>
        <taxon>Portunoidea</taxon>
        <taxon>Portunidae</taxon>
        <taxon>Portuninae</taxon>
        <taxon>Portunus</taxon>
    </lineage>
</organism>
<reference evidence="1 2" key="1">
    <citation type="submission" date="2019-05" db="EMBL/GenBank/DDBJ databases">
        <title>Another draft genome of Portunus trituberculatus and its Hox gene families provides insights of decapod evolution.</title>
        <authorList>
            <person name="Jeong J.-H."/>
            <person name="Song I."/>
            <person name="Kim S."/>
            <person name="Choi T."/>
            <person name="Kim D."/>
            <person name="Ryu S."/>
            <person name="Kim W."/>
        </authorList>
    </citation>
    <scope>NUCLEOTIDE SEQUENCE [LARGE SCALE GENOMIC DNA]</scope>
    <source>
        <tissue evidence="1">Muscle</tissue>
    </source>
</reference>
<dbReference type="Proteomes" id="UP000324222">
    <property type="component" value="Unassembled WGS sequence"/>
</dbReference>